<dbReference type="Proteomes" id="UP001165082">
    <property type="component" value="Unassembled WGS sequence"/>
</dbReference>
<organism evidence="2 3">
    <name type="scientific">Triparma retinervis</name>
    <dbReference type="NCBI Taxonomy" id="2557542"/>
    <lineage>
        <taxon>Eukaryota</taxon>
        <taxon>Sar</taxon>
        <taxon>Stramenopiles</taxon>
        <taxon>Ochrophyta</taxon>
        <taxon>Bolidophyceae</taxon>
        <taxon>Parmales</taxon>
        <taxon>Triparmaceae</taxon>
        <taxon>Triparma</taxon>
    </lineage>
</organism>
<feature type="region of interest" description="Disordered" evidence="1">
    <location>
        <begin position="123"/>
        <end position="147"/>
    </location>
</feature>
<protein>
    <submittedName>
        <fullName evidence="2">Uncharacterized protein</fullName>
    </submittedName>
</protein>
<sequence length="147" mass="17062">MDTEDDFRPKTDRPVKKIDNKVNFIIKRAKTLDSGSYESRQPDPIMDIFQMAKKNTEAKQAEKVEAFDPIMDIFAQSKKQAEKAQKVEKVEAFDPVMDIFAQSKKQAGKADKVDPVMEIFEKAKEKEQEKNNKKDTGPKLQQNFWEF</sequence>
<dbReference type="AlphaFoldDB" id="A0A9W7E0U3"/>
<gene>
    <name evidence="2" type="ORF">TrRE_jg2076</name>
</gene>
<evidence type="ECO:0000313" key="3">
    <source>
        <dbReference type="Proteomes" id="UP001165082"/>
    </source>
</evidence>
<evidence type="ECO:0000256" key="1">
    <source>
        <dbReference type="SAM" id="MobiDB-lite"/>
    </source>
</evidence>
<reference evidence="2" key="1">
    <citation type="submission" date="2022-07" db="EMBL/GenBank/DDBJ databases">
        <title>Genome analysis of Parmales, a sister group of diatoms, reveals the evolutionary specialization of diatoms from phago-mixotrophs to photoautotrophs.</title>
        <authorList>
            <person name="Ban H."/>
            <person name="Sato S."/>
            <person name="Yoshikawa S."/>
            <person name="Kazumasa Y."/>
            <person name="Nakamura Y."/>
            <person name="Ichinomiya M."/>
            <person name="Saitoh K."/>
            <person name="Sato N."/>
            <person name="Blanc-Mathieu R."/>
            <person name="Endo H."/>
            <person name="Kuwata A."/>
            <person name="Ogata H."/>
        </authorList>
    </citation>
    <scope>NUCLEOTIDE SEQUENCE</scope>
</reference>
<accession>A0A9W7E0U3</accession>
<feature type="compositionally biased region" description="Basic and acidic residues" evidence="1">
    <location>
        <begin position="123"/>
        <end position="137"/>
    </location>
</feature>
<name>A0A9W7E0U3_9STRA</name>
<keyword evidence="3" id="KW-1185">Reference proteome</keyword>
<evidence type="ECO:0000313" key="2">
    <source>
        <dbReference type="EMBL" id="GMH61758.1"/>
    </source>
</evidence>
<proteinExistence type="predicted"/>
<dbReference type="EMBL" id="BRXZ01005195">
    <property type="protein sequence ID" value="GMH61758.1"/>
    <property type="molecule type" value="Genomic_DNA"/>
</dbReference>
<comment type="caution">
    <text evidence="2">The sequence shown here is derived from an EMBL/GenBank/DDBJ whole genome shotgun (WGS) entry which is preliminary data.</text>
</comment>